<dbReference type="Gene3D" id="1.20.1440.210">
    <property type="match status" value="1"/>
</dbReference>
<evidence type="ECO:0000259" key="9">
    <source>
        <dbReference type="PROSITE" id="PS51753"/>
    </source>
</evidence>
<dbReference type="PROSITE" id="PS51753">
    <property type="entry name" value="HBM"/>
    <property type="match status" value="1"/>
</dbReference>
<name>A0A1E2V968_9GAMM</name>
<dbReference type="SMART" id="SM01358">
    <property type="entry name" value="HBM"/>
    <property type="match status" value="1"/>
</dbReference>
<comment type="caution">
    <text evidence="10">The sequence shown here is derived from an EMBL/GenBank/DDBJ whole genome shotgun (WGS) entry which is preliminary data.</text>
</comment>
<feature type="compositionally biased region" description="Low complexity" evidence="5">
    <location>
        <begin position="365"/>
        <end position="376"/>
    </location>
</feature>
<protein>
    <recommendedName>
        <fullName evidence="12">Chemotaxis protein</fullName>
    </recommendedName>
</protein>
<dbReference type="Pfam" id="PF16591">
    <property type="entry name" value="HBM"/>
    <property type="match status" value="1"/>
</dbReference>
<dbReference type="Pfam" id="PF00015">
    <property type="entry name" value="MCPsignal"/>
    <property type="match status" value="1"/>
</dbReference>
<dbReference type="InterPro" id="IPR004089">
    <property type="entry name" value="MCPsignal_dom"/>
</dbReference>
<dbReference type="Proteomes" id="UP000094291">
    <property type="component" value="Unassembled WGS sequence"/>
</dbReference>
<dbReference type="SMART" id="SM00283">
    <property type="entry name" value="MA"/>
    <property type="match status" value="1"/>
</dbReference>
<evidence type="ECO:0000256" key="4">
    <source>
        <dbReference type="PROSITE-ProRule" id="PRU00284"/>
    </source>
</evidence>
<dbReference type="AlphaFoldDB" id="A0A1E2V968"/>
<evidence type="ECO:0000313" key="11">
    <source>
        <dbReference type="Proteomes" id="UP000094291"/>
    </source>
</evidence>
<dbReference type="GO" id="GO:0016020">
    <property type="term" value="C:membrane"/>
    <property type="evidence" value="ECO:0007669"/>
    <property type="project" value="UniProtKB-SubCell"/>
</dbReference>
<dbReference type="FunFam" id="1.10.287.950:FF:000001">
    <property type="entry name" value="Methyl-accepting chemotaxis sensory transducer"/>
    <property type="match status" value="1"/>
</dbReference>
<evidence type="ECO:0000259" key="7">
    <source>
        <dbReference type="PROSITE" id="PS50111"/>
    </source>
</evidence>
<feature type="domain" description="HAMP" evidence="8">
    <location>
        <begin position="302"/>
        <end position="354"/>
    </location>
</feature>
<dbReference type="CDD" id="cd11386">
    <property type="entry name" value="MCP_signal"/>
    <property type="match status" value="1"/>
</dbReference>
<keyword evidence="6" id="KW-1133">Transmembrane helix</keyword>
<feature type="domain" description="HBM" evidence="9">
    <location>
        <begin position="41"/>
        <end position="275"/>
    </location>
</feature>
<feature type="region of interest" description="Disordered" evidence="5">
    <location>
        <begin position="365"/>
        <end position="386"/>
    </location>
</feature>
<evidence type="ECO:0000256" key="3">
    <source>
        <dbReference type="ARBA" id="ARBA00029447"/>
    </source>
</evidence>
<accession>A0A1E2V968</accession>
<comment type="subcellular location">
    <subcellularLocation>
        <location evidence="1">Membrane</location>
    </subcellularLocation>
</comment>
<dbReference type="PROSITE" id="PS50885">
    <property type="entry name" value="HAMP"/>
    <property type="match status" value="1"/>
</dbReference>
<sequence>MLNYFSNLTVKAKLAIGFSSLILLTIVITVVGLSNLQNAQERFTKVEHAKELETLLYAAQVRRILYVETPSDENEQALNKAANTIDQQLKQEKTLYKDPVDLGFIKKASDHMAQYLTTLQEFTAKIEMAEDIAANWREDLRRMDEPVNSVIEMAAGRNDTQELIAAANLRFSHEKLRQEANSLIRQDDSQNIGTSQSQDRFQNAINALPTQGAYQQTQTLLNDGLRQYKVTAKQYRQIKTQAQTLRTQLGQLGSNIEQNIKALVAKQLKKSDSEAEQTQVTLLSISLAALAIGLGATILITRMIAPPLASAVEMAQNIAQGDLTQRIESQRQDEIGLLIRAISHMQAKLREVLGEVEHSTTQLASTSTQLSASATQNSHGTQAQQEETDQVATAMNEMTATVAEVAQHAEEAAAAATTADDLTQNGIKAITDSATLINNLSDSVSQSASMIEELKAASDNIGKVLEVINDVAEQTNLLALNAAIEAARAGEAGRGFAVVADEVRNLARRTQDSTGEIGGLITRLQDYTHQSAEMMDNSRSMAKENADNAEQAVQMLRQIGDAVAHIQQMNQQIATAAQEQSSVSEDINQRVTRVSEISAQNAAASQETASATEMLAQLGNTLKATLQRFKL</sequence>
<dbReference type="PANTHER" id="PTHR32089">
    <property type="entry name" value="METHYL-ACCEPTING CHEMOTAXIS PROTEIN MCPB"/>
    <property type="match status" value="1"/>
</dbReference>
<dbReference type="PROSITE" id="PS50111">
    <property type="entry name" value="CHEMOTAXIS_TRANSDUC_2"/>
    <property type="match status" value="1"/>
</dbReference>
<dbReference type="InterPro" id="IPR032255">
    <property type="entry name" value="HBM"/>
</dbReference>
<dbReference type="PRINTS" id="PR00260">
    <property type="entry name" value="CHEMTRNSDUCR"/>
</dbReference>
<feature type="transmembrane region" description="Helical" evidence="6">
    <location>
        <begin position="280"/>
        <end position="300"/>
    </location>
</feature>
<keyword evidence="6" id="KW-0812">Transmembrane</keyword>
<keyword evidence="6" id="KW-0472">Membrane</keyword>
<proteinExistence type="inferred from homology"/>
<comment type="similarity">
    <text evidence="3">Belongs to the methyl-accepting chemotaxis (MCP) protein family.</text>
</comment>
<dbReference type="Gene3D" id="1.10.287.950">
    <property type="entry name" value="Methyl-accepting chemotaxis protein"/>
    <property type="match status" value="1"/>
</dbReference>
<gene>
    <name evidence="10" type="ORF">BFW38_06265</name>
</gene>
<evidence type="ECO:0008006" key="12">
    <source>
        <dbReference type="Google" id="ProtNLM"/>
    </source>
</evidence>
<dbReference type="GO" id="GO:0007165">
    <property type="term" value="P:signal transduction"/>
    <property type="evidence" value="ECO:0007669"/>
    <property type="project" value="UniProtKB-KW"/>
</dbReference>
<dbReference type="SUPFAM" id="SSF58104">
    <property type="entry name" value="Methyl-accepting chemotaxis protein (MCP) signaling domain"/>
    <property type="match status" value="1"/>
</dbReference>
<evidence type="ECO:0000259" key="8">
    <source>
        <dbReference type="PROSITE" id="PS50885"/>
    </source>
</evidence>
<dbReference type="Pfam" id="PF00672">
    <property type="entry name" value="HAMP"/>
    <property type="match status" value="1"/>
</dbReference>
<evidence type="ECO:0000256" key="1">
    <source>
        <dbReference type="ARBA" id="ARBA00004370"/>
    </source>
</evidence>
<organism evidence="10 11">
    <name type="scientific">Terasakiispira papahanaumokuakeensis</name>
    <dbReference type="NCBI Taxonomy" id="197479"/>
    <lineage>
        <taxon>Bacteria</taxon>
        <taxon>Pseudomonadati</taxon>
        <taxon>Pseudomonadota</taxon>
        <taxon>Gammaproteobacteria</taxon>
        <taxon>Oceanospirillales</taxon>
        <taxon>Terasakiispira</taxon>
    </lineage>
</organism>
<dbReference type="RefSeq" id="WP_068997621.1">
    <property type="nucleotide sequence ID" value="NZ_MDTQ01000001.1"/>
</dbReference>
<dbReference type="STRING" id="197479.BFW38_06265"/>
<dbReference type="InterPro" id="IPR004090">
    <property type="entry name" value="Chemotax_Me-accpt_rcpt"/>
</dbReference>
<reference evidence="10 11" key="1">
    <citation type="submission" date="2016-08" db="EMBL/GenBank/DDBJ databases">
        <authorList>
            <person name="Seilhamer J.J."/>
        </authorList>
    </citation>
    <scope>NUCLEOTIDE SEQUENCE [LARGE SCALE GENOMIC DNA]</scope>
    <source>
        <strain evidence="10 11">PH27A</strain>
    </source>
</reference>
<dbReference type="EMBL" id="MDTQ01000001">
    <property type="protein sequence ID" value="ODC03205.1"/>
    <property type="molecule type" value="Genomic_DNA"/>
</dbReference>
<dbReference type="PANTHER" id="PTHR32089:SF120">
    <property type="entry name" value="METHYL-ACCEPTING CHEMOTAXIS PROTEIN TLPQ"/>
    <property type="match status" value="1"/>
</dbReference>
<dbReference type="SMART" id="SM00304">
    <property type="entry name" value="HAMP"/>
    <property type="match status" value="1"/>
</dbReference>
<evidence type="ECO:0000256" key="5">
    <source>
        <dbReference type="SAM" id="MobiDB-lite"/>
    </source>
</evidence>
<evidence type="ECO:0000313" key="10">
    <source>
        <dbReference type="EMBL" id="ODC03205.1"/>
    </source>
</evidence>
<keyword evidence="11" id="KW-1185">Reference proteome</keyword>
<evidence type="ECO:0000256" key="6">
    <source>
        <dbReference type="SAM" id="Phobius"/>
    </source>
</evidence>
<dbReference type="InterPro" id="IPR003660">
    <property type="entry name" value="HAMP_dom"/>
</dbReference>
<feature type="compositionally biased region" description="Polar residues" evidence="5">
    <location>
        <begin position="377"/>
        <end position="386"/>
    </location>
</feature>
<feature type="domain" description="Methyl-accepting transducer" evidence="7">
    <location>
        <begin position="359"/>
        <end position="595"/>
    </location>
</feature>
<feature type="transmembrane region" description="Helical" evidence="6">
    <location>
        <begin position="12"/>
        <end position="33"/>
    </location>
</feature>
<dbReference type="OrthoDB" id="6376221at2"/>
<keyword evidence="2 4" id="KW-0807">Transducer</keyword>
<dbReference type="GO" id="GO:0006935">
    <property type="term" value="P:chemotaxis"/>
    <property type="evidence" value="ECO:0007669"/>
    <property type="project" value="InterPro"/>
</dbReference>
<evidence type="ECO:0000256" key="2">
    <source>
        <dbReference type="ARBA" id="ARBA00023224"/>
    </source>
</evidence>
<dbReference type="CDD" id="cd06225">
    <property type="entry name" value="HAMP"/>
    <property type="match status" value="1"/>
</dbReference>
<dbReference type="GO" id="GO:0004888">
    <property type="term" value="F:transmembrane signaling receptor activity"/>
    <property type="evidence" value="ECO:0007669"/>
    <property type="project" value="InterPro"/>
</dbReference>